<dbReference type="EMBL" id="JAPIVE010000002">
    <property type="protein sequence ID" value="MCX2524410.1"/>
    <property type="molecule type" value="Genomic_DNA"/>
</dbReference>
<accession>A0AA41ZH17</accession>
<dbReference type="GO" id="GO:0036297">
    <property type="term" value="P:interstrand cross-link repair"/>
    <property type="evidence" value="ECO:0007669"/>
    <property type="project" value="InterPro"/>
</dbReference>
<dbReference type="EC" id="3.1.4.1" evidence="5"/>
<dbReference type="PANTHER" id="PTHR15749">
    <property type="entry name" value="FANCONI-ASSOCIATED NUCLEASE 1"/>
    <property type="match status" value="1"/>
</dbReference>
<comment type="caution">
    <text evidence="12">The sequence shown here is derived from an EMBL/GenBank/DDBJ whole genome shotgun (WGS) entry which is preliminary data.</text>
</comment>
<keyword evidence="10" id="KW-0464">Manganese</keyword>
<comment type="similarity">
    <text evidence="4">Belongs to the FAN1 family.</text>
</comment>
<evidence type="ECO:0000256" key="2">
    <source>
        <dbReference type="ARBA" id="ARBA00001936"/>
    </source>
</evidence>
<dbReference type="Proteomes" id="UP001165678">
    <property type="component" value="Unassembled WGS sequence"/>
</dbReference>
<reference evidence="12" key="1">
    <citation type="submission" date="2022-11" db="EMBL/GenBank/DDBJ databases">
        <title>Larsenimonas rhizosphaerae sp. nov., isolated from a tidal mudflat.</title>
        <authorList>
            <person name="Lee S.D."/>
            <person name="Kim I.S."/>
        </authorList>
    </citation>
    <scope>NUCLEOTIDE SEQUENCE</scope>
    <source>
        <strain evidence="12">GH2-1</strain>
    </source>
</reference>
<dbReference type="FunFam" id="3.40.1350.10:FF:000024">
    <property type="entry name" value="Fanconi-associated nuclease"/>
    <property type="match status" value="1"/>
</dbReference>
<dbReference type="RefSeq" id="WP_265896238.1">
    <property type="nucleotide sequence ID" value="NZ_JAPIVE010000002.1"/>
</dbReference>
<evidence type="ECO:0000256" key="8">
    <source>
        <dbReference type="ARBA" id="ARBA00022801"/>
    </source>
</evidence>
<sequence>MSRPVLDDPHYYLRNFCFVLDWLTARYAPLLEGAEAAFITAFHDLPEPARALLVRMAMRKGDHFRHHRLNYPEIGSTAAAVAPLIEEGLVVRNVALSLPEAAPLMSSADVSTLAHREGVTGRSKGDRVEALIARCGMAPAPFDHWCASATTEPLYTLTCSEILLRLRLMFFGNLRQHWSEFVLAELGVYRFETVAFPEAARAFHCRADIDLYLALSTQREALDAGESPNALLPSVPEVAADNAWLTGRRDRLLYQLGLAAQRQQQTETALAAFEQSGDGEARMRRLRLLEKQDPQAAWVLADTAWAAPISEAEAQQLARLRPRLAKRLGHVLVPDAPPPATPSCTVTLPRSASVERAVAEAFTTPDAPVVYVENALFNTLFGLLCWDALFAPMPGAFFHPFHHGPADLFRPDFVHRRKALFDQALARLEDGRYMDWIARMRSEKAGLQSPFVVWGLSDQVLDLALACIPAAHLKLIFTRLLHDIKANRAGFPDLIQFEPAKQRYRMIEVKGPGDRLQDNQKRWLAVFARHDLPAEVCHVRWDDSDKGDP</sequence>
<keyword evidence="13" id="KW-1185">Reference proteome</keyword>
<dbReference type="InterPro" id="IPR033315">
    <property type="entry name" value="Fan1-like"/>
</dbReference>
<dbReference type="Pfam" id="PF21315">
    <property type="entry name" value="FAN1_HTH"/>
    <property type="match status" value="1"/>
</dbReference>
<comment type="cofactor">
    <cofactor evidence="2">
        <name>Mn(2+)</name>
        <dbReference type="ChEBI" id="CHEBI:29035"/>
    </cofactor>
</comment>
<keyword evidence="9" id="KW-0460">Magnesium</keyword>
<dbReference type="PANTHER" id="PTHR15749:SF4">
    <property type="entry name" value="FANCONI-ASSOCIATED NUCLEASE 1"/>
    <property type="match status" value="1"/>
</dbReference>
<organism evidence="12 13">
    <name type="scientific">Larsenimonas rhizosphaerae</name>
    <dbReference type="NCBI Taxonomy" id="2944682"/>
    <lineage>
        <taxon>Bacteria</taxon>
        <taxon>Pseudomonadati</taxon>
        <taxon>Pseudomonadota</taxon>
        <taxon>Gammaproteobacteria</taxon>
        <taxon>Oceanospirillales</taxon>
        <taxon>Halomonadaceae</taxon>
        <taxon>Larsenimonas</taxon>
    </lineage>
</organism>
<dbReference type="Gene3D" id="3.40.1350.10">
    <property type="match status" value="1"/>
</dbReference>
<evidence type="ECO:0000256" key="9">
    <source>
        <dbReference type="ARBA" id="ARBA00022842"/>
    </source>
</evidence>
<evidence type="ECO:0000256" key="5">
    <source>
        <dbReference type="ARBA" id="ARBA00012029"/>
    </source>
</evidence>
<proteinExistence type="inferred from homology"/>
<dbReference type="InterPro" id="IPR049125">
    <property type="entry name" value="FAN1-like_WH"/>
</dbReference>
<dbReference type="InterPro" id="IPR011856">
    <property type="entry name" value="tRNA_endonuc-like_dom_sf"/>
</dbReference>
<evidence type="ECO:0000256" key="3">
    <source>
        <dbReference type="ARBA" id="ARBA00001946"/>
    </source>
</evidence>
<dbReference type="GO" id="GO:0003676">
    <property type="term" value="F:nucleic acid binding"/>
    <property type="evidence" value="ECO:0007669"/>
    <property type="project" value="InterPro"/>
</dbReference>
<keyword evidence="8" id="KW-0378">Hydrolase</keyword>
<dbReference type="SMART" id="SM00990">
    <property type="entry name" value="VRR_NUC"/>
    <property type="match status" value="1"/>
</dbReference>
<name>A0AA41ZH17_9GAMM</name>
<dbReference type="AlphaFoldDB" id="A0AA41ZH17"/>
<keyword evidence="7" id="KW-0479">Metal-binding</keyword>
<protein>
    <recommendedName>
        <fullName evidence="5">phosphodiesterase I</fullName>
        <ecNumber evidence="5">3.1.4.1</ecNumber>
    </recommendedName>
</protein>
<comment type="cofactor">
    <cofactor evidence="3">
        <name>Mg(2+)</name>
        <dbReference type="ChEBI" id="CHEBI:18420"/>
    </cofactor>
</comment>
<evidence type="ECO:0000256" key="4">
    <source>
        <dbReference type="ARBA" id="ARBA00005533"/>
    </source>
</evidence>
<evidence type="ECO:0000313" key="12">
    <source>
        <dbReference type="EMBL" id="MCX2524410.1"/>
    </source>
</evidence>
<dbReference type="GO" id="GO:0046872">
    <property type="term" value="F:metal ion binding"/>
    <property type="evidence" value="ECO:0007669"/>
    <property type="project" value="UniProtKB-KW"/>
</dbReference>
<evidence type="ECO:0000256" key="7">
    <source>
        <dbReference type="ARBA" id="ARBA00022723"/>
    </source>
</evidence>
<feature type="domain" description="VRR-NUC" evidence="11">
    <location>
        <begin position="428"/>
        <end position="541"/>
    </location>
</feature>
<comment type="catalytic activity">
    <reaction evidence="1">
        <text>Hydrolytically removes 5'-nucleotides successively from the 3'-hydroxy termini of 3'-hydroxy-terminated oligonucleotides.</text>
        <dbReference type="EC" id="3.1.4.1"/>
    </reaction>
</comment>
<evidence type="ECO:0000256" key="10">
    <source>
        <dbReference type="ARBA" id="ARBA00023211"/>
    </source>
</evidence>
<keyword evidence="6" id="KW-0540">Nuclease</keyword>
<evidence type="ECO:0000256" key="1">
    <source>
        <dbReference type="ARBA" id="ARBA00000983"/>
    </source>
</evidence>
<evidence type="ECO:0000259" key="11">
    <source>
        <dbReference type="SMART" id="SM00990"/>
    </source>
</evidence>
<evidence type="ECO:0000256" key="6">
    <source>
        <dbReference type="ARBA" id="ARBA00022722"/>
    </source>
</evidence>
<evidence type="ECO:0000313" key="13">
    <source>
        <dbReference type="Proteomes" id="UP001165678"/>
    </source>
</evidence>
<dbReference type="GO" id="GO:0004528">
    <property type="term" value="F:phosphodiesterase I activity"/>
    <property type="evidence" value="ECO:0007669"/>
    <property type="project" value="UniProtKB-EC"/>
</dbReference>
<dbReference type="Pfam" id="PF08774">
    <property type="entry name" value="VRR_NUC"/>
    <property type="match status" value="1"/>
</dbReference>
<dbReference type="InterPro" id="IPR014883">
    <property type="entry name" value="VRR_NUC"/>
</dbReference>
<gene>
    <name evidence="12" type="ORF">OQ287_09160</name>
</gene>